<keyword evidence="5" id="KW-0146">Chitin degradation</keyword>
<dbReference type="PANTHER" id="PTHR11177">
    <property type="entry name" value="CHITINASE"/>
    <property type="match status" value="1"/>
</dbReference>
<dbReference type="GO" id="GO:0008843">
    <property type="term" value="F:endochitinase activity"/>
    <property type="evidence" value="ECO:0007669"/>
    <property type="project" value="UniProtKB-EC"/>
</dbReference>
<feature type="domain" description="GH18" evidence="10">
    <location>
        <begin position="12"/>
        <end position="329"/>
    </location>
</feature>
<keyword evidence="7" id="KW-0624">Polysaccharide degradation</keyword>
<evidence type="ECO:0000256" key="2">
    <source>
        <dbReference type="ARBA" id="ARBA00009121"/>
    </source>
</evidence>
<reference evidence="11" key="2">
    <citation type="submission" date="2025-09" db="UniProtKB">
        <authorList>
            <consortium name="Ensembl"/>
        </authorList>
    </citation>
    <scope>IDENTIFICATION</scope>
</reference>
<evidence type="ECO:0000259" key="9">
    <source>
        <dbReference type="PROSITE" id="PS50940"/>
    </source>
</evidence>
<evidence type="ECO:0000256" key="6">
    <source>
        <dbReference type="ARBA" id="ARBA00023157"/>
    </source>
</evidence>
<dbReference type="EC" id="3.2.1.14" evidence="3"/>
<sequence>MGRMTVLAVSSTKLACYFTSWSQYRPGVGKYLPENVDPHLCTYLIYAFAVISSTNEIKIFEWNDEILYKSLIELKYRNPQLKILLAVGRARFGTTQFTIMASTPANRETFIQSSIRFFPHEDKRRFTLLCQELLAAFEKEAAETKKPRLLLTAAVSTGKRPGILSLATSPLYRSSFDYGDNIYYNTDFAMKYWRDQGAPPEKLLVGFATYGCSFWMSASAGGVGAPASGPASARLYTQEAGIFHVIIVQCTFLQGASLHWIDEQMVPYAVKGREWMGFDNRRSFEVKVLYNKFGGALVWVLDLDDLTGQFCGQGNYPLIAYLFWSQVKHFPPASTQPPLTTTNPPGLTTTTSTNTTAKTTTTPGSGSGFCSGKVDDFYKNNNDDNTFYQCVQENTYLYRCPSSLVYNEICKCCDWP</sequence>
<dbReference type="FunFam" id="2.170.140.10:FF:000001">
    <property type="entry name" value="Acidic mammalian chitinase"/>
    <property type="match status" value="1"/>
</dbReference>
<proteinExistence type="inferred from homology"/>
<comment type="similarity">
    <text evidence="2">Belongs to the glycosyl hydrolase 18 family. Chitinase class II subfamily.</text>
</comment>
<dbReference type="AlphaFoldDB" id="A0A8C8DI08"/>
<keyword evidence="12" id="KW-1185">Reference proteome</keyword>
<evidence type="ECO:0000256" key="1">
    <source>
        <dbReference type="ARBA" id="ARBA00000822"/>
    </source>
</evidence>
<comment type="catalytic activity">
    <reaction evidence="1">
        <text>Random endo-hydrolysis of N-acetyl-beta-D-glucosaminide (1-&gt;4)-beta-linkages in chitin and chitodextrins.</text>
        <dbReference type="EC" id="3.2.1.14"/>
    </reaction>
</comment>
<dbReference type="SUPFAM" id="SSF51445">
    <property type="entry name" value="(Trans)glycosidases"/>
    <property type="match status" value="1"/>
</dbReference>
<dbReference type="InterPro" id="IPR050314">
    <property type="entry name" value="Glycosyl_Hydrlase_18"/>
</dbReference>
<keyword evidence="7" id="KW-0119">Carbohydrate metabolism</keyword>
<dbReference type="SUPFAM" id="SSF57625">
    <property type="entry name" value="Invertebrate chitin-binding proteins"/>
    <property type="match status" value="1"/>
</dbReference>
<evidence type="ECO:0000313" key="11">
    <source>
        <dbReference type="Ensembl" id="ENSOSIP00000007027.1"/>
    </source>
</evidence>
<dbReference type="InterPro" id="IPR017853">
    <property type="entry name" value="GH"/>
</dbReference>
<dbReference type="GO" id="GO:0006032">
    <property type="term" value="P:chitin catabolic process"/>
    <property type="evidence" value="ECO:0007669"/>
    <property type="project" value="UniProtKB-KW"/>
</dbReference>
<evidence type="ECO:0000256" key="4">
    <source>
        <dbReference type="ARBA" id="ARBA00022669"/>
    </source>
</evidence>
<dbReference type="InterPro" id="IPR036508">
    <property type="entry name" value="Chitin-bd_dom_sf"/>
</dbReference>
<dbReference type="GO" id="GO:0005576">
    <property type="term" value="C:extracellular region"/>
    <property type="evidence" value="ECO:0007669"/>
    <property type="project" value="InterPro"/>
</dbReference>
<dbReference type="Pfam" id="PF00704">
    <property type="entry name" value="Glyco_hydro_18"/>
    <property type="match status" value="2"/>
</dbReference>
<dbReference type="GO" id="GO:0008061">
    <property type="term" value="F:chitin binding"/>
    <property type="evidence" value="ECO:0007669"/>
    <property type="project" value="UniProtKB-KW"/>
</dbReference>
<feature type="domain" description="Chitin-binding type-2" evidence="9">
    <location>
        <begin position="367"/>
        <end position="416"/>
    </location>
</feature>
<evidence type="ECO:0000313" key="12">
    <source>
        <dbReference type="Proteomes" id="UP000694383"/>
    </source>
</evidence>
<reference evidence="11" key="1">
    <citation type="submission" date="2025-08" db="UniProtKB">
        <authorList>
            <consortium name="Ensembl"/>
        </authorList>
    </citation>
    <scope>IDENTIFICATION</scope>
</reference>
<evidence type="ECO:0000256" key="5">
    <source>
        <dbReference type="ARBA" id="ARBA00023024"/>
    </source>
</evidence>
<evidence type="ECO:0000259" key="10">
    <source>
        <dbReference type="PROSITE" id="PS51910"/>
    </source>
</evidence>
<dbReference type="InterPro" id="IPR001223">
    <property type="entry name" value="Glyco_hydro18_cat"/>
</dbReference>
<dbReference type="Pfam" id="PF01607">
    <property type="entry name" value="CBM_14"/>
    <property type="match status" value="1"/>
</dbReference>
<dbReference type="InterPro" id="IPR011583">
    <property type="entry name" value="Chitinase_II/V-like_cat"/>
</dbReference>
<dbReference type="PANTHER" id="PTHR11177:SF248">
    <property type="entry name" value="CHITOTRIOSIDASE-1"/>
    <property type="match status" value="1"/>
</dbReference>
<evidence type="ECO:0000256" key="3">
    <source>
        <dbReference type="ARBA" id="ARBA00012729"/>
    </source>
</evidence>
<dbReference type="PROSITE" id="PS51910">
    <property type="entry name" value="GH18_2"/>
    <property type="match status" value="1"/>
</dbReference>
<organism evidence="11 12">
    <name type="scientific">Oryzias sinensis</name>
    <name type="common">Chinese medaka</name>
    <dbReference type="NCBI Taxonomy" id="183150"/>
    <lineage>
        <taxon>Eukaryota</taxon>
        <taxon>Metazoa</taxon>
        <taxon>Chordata</taxon>
        <taxon>Craniata</taxon>
        <taxon>Vertebrata</taxon>
        <taxon>Euteleostomi</taxon>
        <taxon>Actinopterygii</taxon>
        <taxon>Neopterygii</taxon>
        <taxon>Teleostei</taxon>
        <taxon>Neoteleostei</taxon>
        <taxon>Acanthomorphata</taxon>
        <taxon>Ovalentaria</taxon>
        <taxon>Atherinomorphae</taxon>
        <taxon>Beloniformes</taxon>
        <taxon>Adrianichthyidae</taxon>
        <taxon>Oryziinae</taxon>
        <taxon>Oryzias</taxon>
    </lineage>
</organism>
<dbReference type="Gene3D" id="3.20.20.80">
    <property type="entry name" value="Glycosidases"/>
    <property type="match status" value="4"/>
</dbReference>
<keyword evidence="6" id="KW-1015">Disulfide bond</keyword>
<dbReference type="InterPro" id="IPR029070">
    <property type="entry name" value="Chitinase_insertion_sf"/>
</dbReference>
<protein>
    <recommendedName>
        <fullName evidence="3">chitinase</fullName>
        <ecNumber evidence="3">3.2.1.14</ecNumber>
    </recommendedName>
</protein>
<evidence type="ECO:0000256" key="8">
    <source>
        <dbReference type="SAM" id="MobiDB-lite"/>
    </source>
</evidence>
<feature type="compositionally biased region" description="Low complexity" evidence="8">
    <location>
        <begin position="336"/>
        <end position="366"/>
    </location>
</feature>
<dbReference type="PROSITE" id="PS50940">
    <property type="entry name" value="CHIT_BIND_II"/>
    <property type="match status" value="1"/>
</dbReference>
<keyword evidence="4" id="KW-0147">Chitin-binding</keyword>
<dbReference type="GeneTree" id="ENSGT00940000162989"/>
<dbReference type="GO" id="GO:0000272">
    <property type="term" value="P:polysaccharide catabolic process"/>
    <property type="evidence" value="ECO:0007669"/>
    <property type="project" value="UniProtKB-KW"/>
</dbReference>
<dbReference type="SMART" id="SM00636">
    <property type="entry name" value="Glyco_18"/>
    <property type="match status" value="1"/>
</dbReference>
<accession>A0A8C8DI08</accession>
<evidence type="ECO:0000256" key="7">
    <source>
        <dbReference type="ARBA" id="ARBA00023326"/>
    </source>
</evidence>
<dbReference type="FunFam" id="3.10.50.10:FF:000001">
    <property type="entry name" value="Chitinase 3-like 1"/>
    <property type="match status" value="1"/>
</dbReference>
<dbReference type="SUPFAM" id="SSF54556">
    <property type="entry name" value="Chitinase insertion domain"/>
    <property type="match status" value="1"/>
</dbReference>
<feature type="region of interest" description="Disordered" evidence="8">
    <location>
        <begin position="334"/>
        <end position="366"/>
    </location>
</feature>
<dbReference type="Ensembl" id="ENSOSIT00000007499.1">
    <property type="protein sequence ID" value="ENSOSIP00000007027.1"/>
    <property type="gene ID" value="ENSOSIG00000001627.1"/>
</dbReference>
<name>A0A8C8DI08_9TELE</name>
<dbReference type="Proteomes" id="UP000694383">
    <property type="component" value="Unplaced"/>
</dbReference>
<dbReference type="InterPro" id="IPR002557">
    <property type="entry name" value="Chitin-bd_dom"/>
</dbReference>